<name>A0AAN9PXU1_CANGL</name>
<accession>A0AAN9PXU1</accession>
<comment type="caution">
    <text evidence="1">The sequence shown here is derived from an EMBL/GenBank/DDBJ whole genome shotgun (WGS) entry which is preliminary data.</text>
</comment>
<keyword evidence="2" id="KW-1185">Reference proteome</keyword>
<evidence type="ECO:0000313" key="1">
    <source>
        <dbReference type="EMBL" id="KAK7314312.1"/>
    </source>
</evidence>
<proteinExistence type="predicted"/>
<dbReference type="EMBL" id="JAYMYQ010000009">
    <property type="protein sequence ID" value="KAK7314312.1"/>
    <property type="molecule type" value="Genomic_DNA"/>
</dbReference>
<organism evidence="1 2">
    <name type="scientific">Canavalia gladiata</name>
    <name type="common">Sword bean</name>
    <name type="synonym">Dolichos gladiatus</name>
    <dbReference type="NCBI Taxonomy" id="3824"/>
    <lineage>
        <taxon>Eukaryota</taxon>
        <taxon>Viridiplantae</taxon>
        <taxon>Streptophyta</taxon>
        <taxon>Embryophyta</taxon>
        <taxon>Tracheophyta</taxon>
        <taxon>Spermatophyta</taxon>
        <taxon>Magnoliopsida</taxon>
        <taxon>eudicotyledons</taxon>
        <taxon>Gunneridae</taxon>
        <taxon>Pentapetalae</taxon>
        <taxon>rosids</taxon>
        <taxon>fabids</taxon>
        <taxon>Fabales</taxon>
        <taxon>Fabaceae</taxon>
        <taxon>Papilionoideae</taxon>
        <taxon>50 kb inversion clade</taxon>
        <taxon>NPAAA clade</taxon>
        <taxon>indigoferoid/millettioid clade</taxon>
        <taxon>Phaseoleae</taxon>
        <taxon>Canavalia</taxon>
    </lineage>
</organism>
<evidence type="ECO:0000313" key="2">
    <source>
        <dbReference type="Proteomes" id="UP001367508"/>
    </source>
</evidence>
<gene>
    <name evidence="1" type="ORF">VNO77_39528</name>
</gene>
<protein>
    <submittedName>
        <fullName evidence="1">Uncharacterized protein</fullName>
    </submittedName>
</protein>
<reference evidence="1 2" key="1">
    <citation type="submission" date="2024-01" db="EMBL/GenBank/DDBJ databases">
        <title>The genomes of 5 underutilized Papilionoideae crops provide insights into root nodulation and disease resistanc.</title>
        <authorList>
            <person name="Jiang F."/>
        </authorList>
    </citation>
    <scope>NUCLEOTIDE SEQUENCE [LARGE SCALE GENOMIC DNA]</scope>
    <source>
        <strain evidence="1">LVBAO_FW01</strain>
        <tissue evidence="1">Leaves</tissue>
    </source>
</reference>
<dbReference type="AlphaFoldDB" id="A0AAN9PXU1"/>
<sequence>MSHVFEVILVHAQMMQYISPSLLWMVMDSLNALDFHRTCPVRPLMQIFFSLCVTLEERSYQEEWECEVCREPFISVKLLFHCFHGVFIKRICNNAYIYISANSHHKDVKLDVVLLSSESAVEYGGLASKDANELDMKVMIEEVVAASIIEGVALFSKFGRLNELGRRVSEHIMKIIIGFDTHDPYSSPFHLA</sequence>
<dbReference type="Proteomes" id="UP001367508">
    <property type="component" value="Unassembled WGS sequence"/>
</dbReference>